<evidence type="ECO:0000256" key="1">
    <source>
        <dbReference type="SAM" id="MobiDB-lite"/>
    </source>
</evidence>
<proteinExistence type="predicted"/>
<protein>
    <submittedName>
        <fullName evidence="2">Uncharacterized protein</fullName>
    </submittedName>
</protein>
<gene>
    <name evidence="2" type="ORF">C8Q71DRAFT_498358</name>
</gene>
<reference evidence="2 3" key="1">
    <citation type="journal article" date="2021" name="Environ. Microbiol.">
        <title>Gene family expansions and transcriptome signatures uncover fungal adaptations to wood decay.</title>
        <authorList>
            <person name="Hage H."/>
            <person name="Miyauchi S."/>
            <person name="Viragh M."/>
            <person name="Drula E."/>
            <person name="Min B."/>
            <person name="Chaduli D."/>
            <person name="Navarro D."/>
            <person name="Favel A."/>
            <person name="Norest M."/>
            <person name="Lesage-Meessen L."/>
            <person name="Balint B."/>
            <person name="Merenyi Z."/>
            <person name="de Eugenio L."/>
            <person name="Morin E."/>
            <person name="Martinez A.T."/>
            <person name="Baldrian P."/>
            <person name="Stursova M."/>
            <person name="Martinez M.J."/>
            <person name="Novotny C."/>
            <person name="Magnuson J.K."/>
            <person name="Spatafora J.W."/>
            <person name="Maurice S."/>
            <person name="Pangilinan J."/>
            <person name="Andreopoulos W."/>
            <person name="LaButti K."/>
            <person name="Hundley H."/>
            <person name="Na H."/>
            <person name="Kuo A."/>
            <person name="Barry K."/>
            <person name="Lipzen A."/>
            <person name="Henrissat B."/>
            <person name="Riley R."/>
            <person name="Ahrendt S."/>
            <person name="Nagy L.G."/>
            <person name="Grigoriev I.V."/>
            <person name="Martin F."/>
            <person name="Rosso M.N."/>
        </authorList>
    </citation>
    <scope>NUCLEOTIDE SEQUENCE [LARGE SCALE GENOMIC DNA]</scope>
    <source>
        <strain evidence="2 3">CIRM-BRFM 1785</strain>
    </source>
</reference>
<accession>A0ABQ8KMP0</accession>
<dbReference type="GeneID" id="71999680"/>
<dbReference type="Proteomes" id="UP000814176">
    <property type="component" value="Unassembled WGS sequence"/>
</dbReference>
<feature type="compositionally biased region" description="Basic and acidic residues" evidence="1">
    <location>
        <begin position="73"/>
        <end position="86"/>
    </location>
</feature>
<dbReference type="RefSeq" id="XP_047780890.1">
    <property type="nucleotide sequence ID" value="XM_047918948.1"/>
</dbReference>
<comment type="caution">
    <text evidence="2">The sequence shown here is derived from an EMBL/GenBank/DDBJ whole genome shotgun (WGS) entry which is preliminary data.</text>
</comment>
<keyword evidence="3" id="KW-1185">Reference proteome</keyword>
<name>A0ABQ8KMP0_9APHY</name>
<dbReference type="EMBL" id="JADCUA010000006">
    <property type="protein sequence ID" value="KAH9839135.1"/>
    <property type="molecule type" value="Genomic_DNA"/>
</dbReference>
<organism evidence="2 3">
    <name type="scientific">Rhodofomes roseus</name>
    <dbReference type="NCBI Taxonomy" id="34475"/>
    <lineage>
        <taxon>Eukaryota</taxon>
        <taxon>Fungi</taxon>
        <taxon>Dikarya</taxon>
        <taxon>Basidiomycota</taxon>
        <taxon>Agaricomycotina</taxon>
        <taxon>Agaricomycetes</taxon>
        <taxon>Polyporales</taxon>
        <taxon>Rhodofomes</taxon>
    </lineage>
</organism>
<evidence type="ECO:0000313" key="2">
    <source>
        <dbReference type="EMBL" id="KAH9839135.1"/>
    </source>
</evidence>
<sequence>MSENTSALWATTVYWSPTHIYSHVCSFSTWKPQKRSLPRDLYRRSSMLPVTLASQHPDAPRSSFGSQLLRPRSTREDAGGSIRDGKNIRRGALSGLYHGGQGDVIEQLLTLSLDLKDDESLSSKLSTWTWFWWAVCKGCAALDLHTSRHFEPRSLLGAQCALQSGRHRDHGDSDLIASPCLHDRLSALSRSLSLGIRRMCSLVTFTSQPSLHRGALLLKRSLVQRPTQSHF</sequence>
<evidence type="ECO:0000313" key="3">
    <source>
        <dbReference type="Proteomes" id="UP000814176"/>
    </source>
</evidence>
<feature type="region of interest" description="Disordered" evidence="1">
    <location>
        <begin position="53"/>
        <end position="86"/>
    </location>
</feature>